<dbReference type="STRING" id="1499688.BN000_04564"/>
<sequence length="205" mass="24956">MLLDEYLDRNFPNLPICPPLFYNWNIGIRFELGDPKEENDIKYMERVYKRALTLFKSINDKNDEIYLVSYDDRLIKKRFKNKYKTKFFTSYLQDKNDKYRIQIHELPFQNLEEDEDNEWCTLRYTMKCKSKDLKISSLLKAYFNTNMAPIYFVNLNKGAIFHIYDDRGCDLIASKIESIKNIYITYKDWILDYDREKIDKVFKDK</sequence>
<keyword evidence="3" id="KW-1185">Reference proteome</keyword>
<accession>A0A0U1P345</accession>
<evidence type="ECO:0000313" key="2">
    <source>
        <dbReference type="EMBL" id="CRK84532.1"/>
    </source>
</evidence>
<organism evidence="2 3">
    <name type="scientific">Neobacillus massiliamazoniensis</name>
    <dbReference type="NCBI Taxonomy" id="1499688"/>
    <lineage>
        <taxon>Bacteria</taxon>
        <taxon>Bacillati</taxon>
        <taxon>Bacillota</taxon>
        <taxon>Bacilli</taxon>
        <taxon>Bacillales</taxon>
        <taxon>Bacillaceae</taxon>
        <taxon>Neobacillus</taxon>
    </lineage>
</organism>
<reference evidence="3" key="1">
    <citation type="submission" date="2015-05" db="EMBL/GenBank/DDBJ databases">
        <authorList>
            <person name="Urmite Genomes"/>
        </authorList>
    </citation>
    <scope>NUCLEOTIDE SEQUENCE [LARGE SCALE GENOMIC DNA]</scope>
    <source>
        <strain evidence="3">LF1</strain>
    </source>
</reference>
<dbReference type="AlphaFoldDB" id="A0A0U1P345"/>
<proteinExistence type="predicted"/>
<protein>
    <recommendedName>
        <fullName evidence="1">DUF3885 domain-containing protein</fullName>
    </recommendedName>
</protein>
<name>A0A0U1P345_9BACI</name>
<dbReference type="Pfam" id="PF13021">
    <property type="entry name" value="DUF3885"/>
    <property type="match status" value="1"/>
</dbReference>
<evidence type="ECO:0000259" key="1">
    <source>
        <dbReference type="Pfam" id="PF13021"/>
    </source>
</evidence>
<dbReference type="RefSeq" id="WP_090638550.1">
    <property type="nucleotide sequence ID" value="NZ_CVRB01000005.1"/>
</dbReference>
<dbReference type="InterPro" id="IPR024976">
    <property type="entry name" value="DUF3885"/>
</dbReference>
<gene>
    <name evidence="2" type="ORF">BN000_04564</name>
</gene>
<dbReference type="OrthoDB" id="72213at2"/>
<evidence type="ECO:0000313" key="3">
    <source>
        <dbReference type="Proteomes" id="UP000199087"/>
    </source>
</evidence>
<dbReference type="EMBL" id="CVRB01000005">
    <property type="protein sequence ID" value="CRK84532.1"/>
    <property type="molecule type" value="Genomic_DNA"/>
</dbReference>
<dbReference type="Proteomes" id="UP000199087">
    <property type="component" value="Unassembled WGS sequence"/>
</dbReference>
<feature type="domain" description="DUF3885" evidence="1">
    <location>
        <begin position="3"/>
        <end position="194"/>
    </location>
</feature>